<feature type="domain" description="Dockerin" evidence="1">
    <location>
        <begin position="124"/>
        <end position="172"/>
    </location>
</feature>
<dbReference type="CDD" id="cd14256">
    <property type="entry name" value="Dockerin_I"/>
    <property type="match status" value="1"/>
</dbReference>
<dbReference type="PROSITE" id="PS51766">
    <property type="entry name" value="DOCKERIN"/>
    <property type="match status" value="1"/>
</dbReference>
<feature type="non-terminal residue" evidence="2">
    <location>
        <position position="172"/>
    </location>
</feature>
<organism evidence="2">
    <name type="scientific">marine metagenome</name>
    <dbReference type="NCBI Taxonomy" id="408172"/>
    <lineage>
        <taxon>unclassified sequences</taxon>
        <taxon>metagenomes</taxon>
        <taxon>ecological metagenomes</taxon>
    </lineage>
</organism>
<evidence type="ECO:0000313" key="2">
    <source>
        <dbReference type="EMBL" id="SVD68853.1"/>
    </source>
</evidence>
<dbReference type="GO" id="GO:0000272">
    <property type="term" value="P:polysaccharide catabolic process"/>
    <property type="evidence" value="ECO:0007669"/>
    <property type="project" value="InterPro"/>
</dbReference>
<dbReference type="InterPro" id="IPR002105">
    <property type="entry name" value="Dockerin_1_rpt"/>
</dbReference>
<proteinExistence type="predicted"/>
<dbReference type="InterPro" id="IPR036439">
    <property type="entry name" value="Dockerin_dom_sf"/>
</dbReference>
<accession>A0A382XCZ3</accession>
<sequence>MDAHEAYWAEQSSAVVFIMGLQDLNQPYSCEQWGNQGVSGAPIIVEHDGHLFDLFHDSWNAFPTYVLIDHTMTVRAKPWTYNSNSNTNPCDGSNNSVNGWNGGDTDDFLQQLVDECGSLCEGGCTTAAGDLNEDEILNIQDIITMVNQILGTISLEGCALEAADMNMDGIIN</sequence>
<dbReference type="Gene3D" id="1.10.1330.10">
    <property type="entry name" value="Dockerin domain"/>
    <property type="match status" value="1"/>
</dbReference>
<name>A0A382XCZ3_9ZZZZ</name>
<protein>
    <recommendedName>
        <fullName evidence="1">Dockerin domain-containing protein</fullName>
    </recommendedName>
</protein>
<dbReference type="SUPFAM" id="SSF63446">
    <property type="entry name" value="Type I dockerin domain"/>
    <property type="match status" value="1"/>
</dbReference>
<dbReference type="InterPro" id="IPR016134">
    <property type="entry name" value="Dockerin_dom"/>
</dbReference>
<dbReference type="EMBL" id="UINC01166736">
    <property type="protein sequence ID" value="SVD68853.1"/>
    <property type="molecule type" value="Genomic_DNA"/>
</dbReference>
<dbReference type="GO" id="GO:0004553">
    <property type="term" value="F:hydrolase activity, hydrolyzing O-glycosyl compounds"/>
    <property type="evidence" value="ECO:0007669"/>
    <property type="project" value="InterPro"/>
</dbReference>
<dbReference type="Pfam" id="PF00404">
    <property type="entry name" value="Dockerin_1"/>
    <property type="match status" value="1"/>
</dbReference>
<reference evidence="2" key="1">
    <citation type="submission" date="2018-05" db="EMBL/GenBank/DDBJ databases">
        <authorList>
            <person name="Lanie J.A."/>
            <person name="Ng W.-L."/>
            <person name="Kazmierczak K.M."/>
            <person name="Andrzejewski T.M."/>
            <person name="Davidsen T.M."/>
            <person name="Wayne K.J."/>
            <person name="Tettelin H."/>
            <person name="Glass J.I."/>
            <person name="Rusch D."/>
            <person name="Podicherti R."/>
            <person name="Tsui H.-C.T."/>
            <person name="Winkler M.E."/>
        </authorList>
    </citation>
    <scope>NUCLEOTIDE SEQUENCE</scope>
</reference>
<gene>
    <name evidence="2" type="ORF">METZ01_LOCUS421707</name>
</gene>
<evidence type="ECO:0000259" key="1">
    <source>
        <dbReference type="PROSITE" id="PS51766"/>
    </source>
</evidence>
<dbReference type="AlphaFoldDB" id="A0A382XCZ3"/>